<name>A0A917EY26_HALAA</name>
<reference evidence="1" key="2">
    <citation type="submission" date="2020-09" db="EMBL/GenBank/DDBJ databases">
        <authorList>
            <person name="Sun Q."/>
            <person name="Zhou Y."/>
        </authorList>
    </citation>
    <scope>NUCLEOTIDE SEQUENCE</scope>
    <source>
        <strain evidence="1">CGMCC 1.12153</strain>
    </source>
</reference>
<dbReference type="AlphaFoldDB" id="A0A917EY26"/>
<dbReference type="InterPro" id="IPR038765">
    <property type="entry name" value="Papain-like_cys_pep_sf"/>
</dbReference>
<dbReference type="SUPFAM" id="SSF54001">
    <property type="entry name" value="Cysteine proteinases"/>
    <property type="match status" value="1"/>
</dbReference>
<dbReference type="EMBL" id="BMEL01000004">
    <property type="protein sequence ID" value="GGF29278.1"/>
    <property type="molecule type" value="Genomic_DNA"/>
</dbReference>
<evidence type="ECO:0000313" key="1">
    <source>
        <dbReference type="EMBL" id="GGF29278.1"/>
    </source>
</evidence>
<keyword evidence="2" id="KW-1185">Reference proteome</keyword>
<accession>A0A917EY26</accession>
<comment type="caution">
    <text evidence="1">The sequence shown here is derived from an EMBL/GenBank/DDBJ whole genome shotgun (WGS) entry which is preliminary data.</text>
</comment>
<evidence type="ECO:0000313" key="2">
    <source>
        <dbReference type="Proteomes" id="UP000660110"/>
    </source>
</evidence>
<gene>
    <name evidence="1" type="ORF">GCM10010954_30520</name>
</gene>
<sequence>MPSEDILKTWRKFDHFPMETVSKLWVYNKHKAGRQRDIAQMREDRQKYGLSGNCFDLAIWLLDEFKKDGIKAYPIGHDIDAEGAHVAVIAVDETGGRYLCDLGDQWITPILIDSHRQDFSEEKLSGVFPAAKIQVKPGREHLEILYHRPNGKVSKQTYDTTPIEAEEFRTAAEASQNRISPPPLIECRVGYKDETAHWEFDDWEITWSTTEGLIKKESNETMSELADVIETTTGMDKGIVQTVLELYRKREKE</sequence>
<dbReference type="Proteomes" id="UP000660110">
    <property type="component" value="Unassembled WGS sequence"/>
</dbReference>
<organism evidence="1 2">
    <name type="scientific">Halobacillus andaensis</name>
    <dbReference type="NCBI Taxonomy" id="1176239"/>
    <lineage>
        <taxon>Bacteria</taxon>
        <taxon>Bacillati</taxon>
        <taxon>Bacillota</taxon>
        <taxon>Bacilli</taxon>
        <taxon>Bacillales</taxon>
        <taxon>Bacillaceae</taxon>
        <taxon>Halobacillus</taxon>
    </lineage>
</organism>
<protein>
    <submittedName>
        <fullName evidence="1">Uncharacterized protein</fullName>
    </submittedName>
</protein>
<reference evidence="1" key="1">
    <citation type="journal article" date="2014" name="Int. J. Syst. Evol. Microbiol.">
        <title>Complete genome sequence of Corynebacterium casei LMG S-19264T (=DSM 44701T), isolated from a smear-ripened cheese.</title>
        <authorList>
            <consortium name="US DOE Joint Genome Institute (JGI-PGF)"/>
            <person name="Walter F."/>
            <person name="Albersmeier A."/>
            <person name="Kalinowski J."/>
            <person name="Ruckert C."/>
        </authorList>
    </citation>
    <scope>NUCLEOTIDE SEQUENCE</scope>
    <source>
        <strain evidence="1">CGMCC 1.12153</strain>
    </source>
</reference>
<proteinExistence type="predicted"/>